<accession>A0A7G9V097</accession>
<gene>
    <name evidence="1" type="primary">42</name>
    <name evidence="1" type="ORF">PBI_ROPE_42</name>
</gene>
<proteinExistence type="predicted"/>
<dbReference type="Proteomes" id="UP000516138">
    <property type="component" value="Segment"/>
</dbReference>
<organism evidence="1 2">
    <name type="scientific">Mycobacterium phage Rope</name>
    <dbReference type="NCBI Taxonomy" id="2767563"/>
    <lineage>
        <taxon>Viruses</taxon>
        <taxon>Duplodnaviria</taxon>
        <taxon>Heunggongvirae</taxon>
        <taxon>Uroviricota</taxon>
        <taxon>Caudoviricetes</taxon>
        <taxon>Papyrusvirus</taxon>
        <taxon>Papyrusvirus papyrus</taxon>
    </lineage>
</organism>
<sequence length="107" mass="12393">MSHNSLRTKRMVTMFVETRTTADEVKAEMLHEVECLANHLLSQPQTVAWHPSYITISSLQEDRARFSGAVRLVRRVYGDKFPDELEAKIVLAIEANEQAIQIKRRKR</sequence>
<protein>
    <submittedName>
        <fullName evidence="1">Uncharacterized protein</fullName>
    </submittedName>
</protein>
<evidence type="ECO:0000313" key="1">
    <source>
        <dbReference type="EMBL" id="QNN99702.1"/>
    </source>
</evidence>
<evidence type="ECO:0000313" key="2">
    <source>
        <dbReference type="Proteomes" id="UP000516138"/>
    </source>
</evidence>
<dbReference type="EMBL" id="MT684602">
    <property type="protein sequence ID" value="QNN99702.1"/>
    <property type="molecule type" value="Genomic_DNA"/>
</dbReference>
<name>A0A7G9V097_9CAUD</name>
<reference evidence="1 2" key="1">
    <citation type="submission" date="2020-06" db="EMBL/GenBank/DDBJ databases">
        <authorList>
            <person name="Sparks H.E."/>
            <person name="Pedulla M.L."/>
            <person name="Lee J.T."/>
            <person name="Mahalingam V.A."/>
            <person name="Curtis N."/>
            <person name="Garlena R.A."/>
            <person name="Russell D.A."/>
            <person name="Pope W.H."/>
            <person name="Jacobs-Sera D."/>
            <person name="Hatfull G.F."/>
        </authorList>
    </citation>
    <scope>NUCLEOTIDE SEQUENCE [LARGE SCALE GENOMIC DNA]</scope>
</reference>